<gene>
    <name evidence="10" type="ORF">ANN_23335</name>
</gene>
<feature type="domain" description="SPARC/Testican calcium-binding" evidence="9">
    <location>
        <begin position="186"/>
        <end position="299"/>
    </location>
</feature>
<dbReference type="InterPro" id="IPR001999">
    <property type="entry name" value="Osteonectin_CS"/>
</dbReference>
<evidence type="ECO:0000256" key="7">
    <source>
        <dbReference type="SAM" id="MobiDB-lite"/>
    </source>
</evidence>
<feature type="chain" id="PRO_5047364519" description="SPARC/Testican calcium-binding domain-containing protein" evidence="8">
    <location>
        <begin position="22"/>
        <end position="461"/>
    </location>
</feature>
<keyword evidence="2" id="KW-0964">Secreted</keyword>
<evidence type="ECO:0000256" key="5">
    <source>
        <dbReference type="ARBA" id="ARBA00023157"/>
    </source>
</evidence>
<keyword evidence="3 8" id="KW-0732">Signal</keyword>
<evidence type="ECO:0000256" key="1">
    <source>
        <dbReference type="ARBA" id="ARBA00004613"/>
    </source>
</evidence>
<dbReference type="CDD" id="cd01328">
    <property type="entry name" value="FSL_SPARC"/>
    <property type="match status" value="1"/>
</dbReference>
<feature type="region of interest" description="Disordered" evidence="7">
    <location>
        <begin position="31"/>
        <end position="92"/>
    </location>
</feature>
<comment type="subcellular location">
    <subcellularLocation>
        <location evidence="1">Secreted</location>
    </subcellularLocation>
</comment>
<keyword evidence="4" id="KW-0106">Calcium</keyword>
<dbReference type="InterPro" id="IPR019577">
    <property type="entry name" value="SPARC/Testican_Ca-bd-dom"/>
</dbReference>
<dbReference type="CDD" id="cd16231">
    <property type="entry name" value="EFh_SPARC_like"/>
    <property type="match status" value="1"/>
</dbReference>
<dbReference type="PROSITE" id="PS00018">
    <property type="entry name" value="EF_HAND_1"/>
    <property type="match status" value="1"/>
</dbReference>
<evidence type="ECO:0000259" key="9">
    <source>
        <dbReference type="Pfam" id="PF10591"/>
    </source>
</evidence>
<dbReference type="Pfam" id="PF10591">
    <property type="entry name" value="SPARC_Ca_bdg"/>
    <property type="match status" value="1"/>
</dbReference>
<dbReference type="Gene3D" id="1.10.238.10">
    <property type="entry name" value="EF-hand"/>
    <property type="match status" value="1"/>
</dbReference>
<protein>
    <recommendedName>
        <fullName evidence="9">SPARC/Testican calcium-binding domain-containing protein</fullName>
    </recommendedName>
</protein>
<dbReference type="PANTHER" id="PTHR13866">
    <property type="entry name" value="SPARC OSTEONECTIN"/>
    <property type="match status" value="1"/>
</dbReference>
<evidence type="ECO:0000313" key="11">
    <source>
        <dbReference type="Proteomes" id="UP001148838"/>
    </source>
</evidence>
<name>A0ABQ8SLZ3_PERAM</name>
<evidence type="ECO:0000256" key="4">
    <source>
        <dbReference type="ARBA" id="ARBA00022837"/>
    </source>
</evidence>
<dbReference type="Gene3D" id="3.30.60.30">
    <property type="match status" value="1"/>
</dbReference>
<organism evidence="10 11">
    <name type="scientific">Periplaneta americana</name>
    <name type="common">American cockroach</name>
    <name type="synonym">Blatta americana</name>
    <dbReference type="NCBI Taxonomy" id="6978"/>
    <lineage>
        <taxon>Eukaryota</taxon>
        <taxon>Metazoa</taxon>
        <taxon>Ecdysozoa</taxon>
        <taxon>Arthropoda</taxon>
        <taxon>Hexapoda</taxon>
        <taxon>Insecta</taxon>
        <taxon>Pterygota</taxon>
        <taxon>Neoptera</taxon>
        <taxon>Polyneoptera</taxon>
        <taxon>Dictyoptera</taxon>
        <taxon>Blattodea</taxon>
        <taxon>Blattoidea</taxon>
        <taxon>Blattidae</taxon>
        <taxon>Blattinae</taxon>
        <taxon>Periplaneta</taxon>
    </lineage>
</organism>
<comment type="caution">
    <text evidence="10">The sequence shown here is derived from an EMBL/GenBank/DDBJ whole genome shotgun (WGS) entry which is preliminary data.</text>
</comment>
<sequence length="461" mass="53434">MKLQWLLLVVLLSVLVCETFGDKTRKLKKYHRRHRTTTTTTTESDPDLAEDSNEEADSDKDMYSMLEQDEEAEEEKKEEQEPKDEPAREIIKDNDIPLHDPCAKKHCGAGRVCEVSDDGVAECVCIQTCPDEVDPRRKVCSNHNETWGSDCEVYQMRCWCDKGFDGCRGEQYKHVHIEYYGVCRDMPECTSEQMADFPRRMRDWLFNIMRDLADRQELTPHYLKMEREAETNLTRRWSNAAVWKWCDLDGHPHDNSVSRHELFPIRAPLMALEHCIAPFLDSCDVDDDHRITLKEWGKCLELDEAGGKAGKDSGKAKAKAVSRSARAGLQNTQTFKEQNNESRTRGSYGSSVQCSNFGIFNSRVSRETKHKEKIEYCDAKKIQFREIFEKIHVFSVSDIGKTEDNSYSFTEFNSFFRKYESKSKHNERIAKVLNKHIRSCIEEAAGFQILDRNDRPYSSIV</sequence>
<dbReference type="InterPro" id="IPR036058">
    <property type="entry name" value="Kazal_dom_sf"/>
</dbReference>
<dbReference type="Proteomes" id="UP001148838">
    <property type="component" value="Unassembled WGS sequence"/>
</dbReference>
<evidence type="ECO:0000256" key="8">
    <source>
        <dbReference type="SAM" id="SignalP"/>
    </source>
</evidence>
<keyword evidence="6" id="KW-0325">Glycoprotein</keyword>
<feature type="compositionally biased region" description="Basic and acidic residues" evidence="7">
    <location>
        <begin position="74"/>
        <end position="92"/>
    </location>
</feature>
<feature type="signal peptide" evidence="8">
    <location>
        <begin position="1"/>
        <end position="21"/>
    </location>
</feature>
<proteinExistence type="predicted"/>
<reference evidence="10 11" key="1">
    <citation type="journal article" date="2022" name="Allergy">
        <title>Genome assembly and annotation of Periplaneta americana reveal a comprehensive cockroach allergen profile.</title>
        <authorList>
            <person name="Wang L."/>
            <person name="Xiong Q."/>
            <person name="Saelim N."/>
            <person name="Wang L."/>
            <person name="Nong W."/>
            <person name="Wan A.T."/>
            <person name="Shi M."/>
            <person name="Liu X."/>
            <person name="Cao Q."/>
            <person name="Hui J.H.L."/>
            <person name="Sookrung N."/>
            <person name="Leung T.F."/>
            <person name="Tungtrongchitr A."/>
            <person name="Tsui S.K.W."/>
        </authorList>
    </citation>
    <scope>NUCLEOTIDE SEQUENCE [LARGE SCALE GENOMIC DNA]</scope>
    <source>
        <strain evidence="10">PWHHKU_190912</strain>
    </source>
</reference>
<evidence type="ECO:0000256" key="6">
    <source>
        <dbReference type="ARBA" id="ARBA00023180"/>
    </source>
</evidence>
<dbReference type="PROSITE" id="PS00613">
    <property type="entry name" value="OSTEONECTIN_2"/>
    <property type="match status" value="1"/>
</dbReference>
<dbReference type="InterPro" id="IPR011992">
    <property type="entry name" value="EF-hand-dom_pair"/>
</dbReference>
<dbReference type="SUPFAM" id="SSF47473">
    <property type="entry name" value="EF-hand"/>
    <property type="match status" value="1"/>
</dbReference>
<dbReference type="InterPro" id="IPR037641">
    <property type="entry name" value="SPARC_FS"/>
</dbReference>
<evidence type="ECO:0000256" key="3">
    <source>
        <dbReference type="ARBA" id="ARBA00022729"/>
    </source>
</evidence>
<dbReference type="InterPro" id="IPR018247">
    <property type="entry name" value="EF_Hand_1_Ca_BS"/>
</dbReference>
<keyword evidence="11" id="KW-1185">Reference proteome</keyword>
<keyword evidence="5" id="KW-1015">Disulfide bond</keyword>
<evidence type="ECO:0000313" key="10">
    <source>
        <dbReference type="EMBL" id="KAJ4434765.1"/>
    </source>
</evidence>
<evidence type="ECO:0000256" key="2">
    <source>
        <dbReference type="ARBA" id="ARBA00022525"/>
    </source>
</evidence>
<dbReference type="EMBL" id="JAJSOF020000025">
    <property type="protein sequence ID" value="KAJ4434765.1"/>
    <property type="molecule type" value="Genomic_DNA"/>
</dbReference>
<accession>A0ABQ8SLZ3</accession>
<dbReference type="PANTHER" id="PTHR13866:SF14">
    <property type="entry name" value="BM-40"/>
    <property type="match status" value="1"/>
</dbReference>
<feature type="compositionally biased region" description="Acidic residues" evidence="7">
    <location>
        <begin position="44"/>
        <end position="58"/>
    </location>
</feature>
<dbReference type="SUPFAM" id="SSF100895">
    <property type="entry name" value="Kazal-type serine protease inhibitors"/>
    <property type="match status" value="1"/>
</dbReference>